<dbReference type="Proteomes" id="UP000887013">
    <property type="component" value="Unassembled WGS sequence"/>
</dbReference>
<organism evidence="2 3">
    <name type="scientific">Nephila pilipes</name>
    <name type="common">Giant wood spider</name>
    <name type="synonym">Nephila maculata</name>
    <dbReference type="NCBI Taxonomy" id="299642"/>
    <lineage>
        <taxon>Eukaryota</taxon>
        <taxon>Metazoa</taxon>
        <taxon>Ecdysozoa</taxon>
        <taxon>Arthropoda</taxon>
        <taxon>Chelicerata</taxon>
        <taxon>Arachnida</taxon>
        <taxon>Araneae</taxon>
        <taxon>Araneomorphae</taxon>
        <taxon>Entelegynae</taxon>
        <taxon>Araneoidea</taxon>
        <taxon>Nephilidae</taxon>
        <taxon>Nephila</taxon>
    </lineage>
</organism>
<evidence type="ECO:0000256" key="1">
    <source>
        <dbReference type="SAM" id="MobiDB-lite"/>
    </source>
</evidence>
<name>A0A8X6PBD2_NEPPI</name>
<gene>
    <name evidence="2" type="ORF">NPIL_301511</name>
</gene>
<reference evidence="2" key="1">
    <citation type="submission" date="2020-08" db="EMBL/GenBank/DDBJ databases">
        <title>Multicomponent nature underlies the extraordinary mechanical properties of spider dragline silk.</title>
        <authorList>
            <person name="Kono N."/>
            <person name="Nakamura H."/>
            <person name="Mori M."/>
            <person name="Yoshida Y."/>
            <person name="Ohtoshi R."/>
            <person name="Malay A.D."/>
            <person name="Moran D.A.P."/>
            <person name="Tomita M."/>
            <person name="Numata K."/>
            <person name="Arakawa K."/>
        </authorList>
    </citation>
    <scope>NUCLEOTIDE SEQUENCE</scope>
</reference>
<dbReference type="AlphaFoldDB" id="A0A8X6PBD2"/>
<feature type="region of interest" description="Disordered" evidence="1">
    <location>
        <begin position="1"/>
        <end position="22"/>
    </location>
</feature>
<protein>
    <submittedName>
        <fullName evidence="2">Uncharacterized protein</fullName>
    </submittedName>
</protein>
<dbReference type="EMBL" id="BMAW01067864">
    <property type="protein sequence ID" value="GFT61748.1"/>
    <property type="molecule type" value="Genomic_DNA"/>
</dbReference>
<accession>A0A8X6PBD2</accession>
<proteinExistence type="predicted"/>
<keyword evidence="3" id="KW-1185">Reference proteome</keyword>
<sequence>MALKPVCSNQRSRMAPPHSSELHISQNAEKSYRWIPCSVFMRKIIGSIRLSKAMTLMGMKRYVRPGIYSSRAEAYIPKDQNKATRVNETIDRVIGMVDPLITRCAYHLDKIINLENV</sequence>
<comment type="caution">
    <text evidence="2">The sequence shown here is derived from an EMBL/GenBank/DDBJ whole genome shotgun (WGS) entry which is preliminary data.</text>
</comment>
<evidence type="ECO:0000313" key="2">
    <source>
        <dbReference type="EMBL" id="GFT61748.1"/>
    </source>
</evidence>
<evidence type="ECO:0000313" key="3">
    <source>
        <dbReference type="Proteomes" id="UP000887013"/>
    </source>
</evidence>